<organism evidence="2">
    <name type="scientific">Salvia splendens</name>
    <name type="common">Scarlet sage</name>
    <dbReference type="NCBI Taxonomy" id="180675"/>
    <lineage>
        <taxon>Eukaryota</taxon>
        <taxon>Viridiplantae</taxon>
        <taxon>Streptophyta</taxon>
        <taxon>Embryophyta</taxon>
        <taxon>Tracheophyta</taxon>
        <taxon>Spermatophyta</taxon>
        <taxon>Magnoliopsida</taxon>
        <taxon>eudicotyledons</taxon>
        <taxon>Gunneridae</taxon>
        <taxon>Pentapetalae</taxon>
        <taxon>asterids</taxon>
        <taxon>lamiids</taxon>
        <taxon>Lamiales</taxon>
        <taxon>Lamiaceae</taxon>
        <taxon>Nepetoideae</taxon>
        <taxon>Mentheae</taxon>
        <taxon>Salviinae</taxon>
        <taxon>Salvia</taxon>
        <taxon>Salvia subgen. Calosphace</taxon>
        <taxon>core Calosphace</taxon>
    </lineage>
</organism>
<sequence>MLVETRKQVKEATRDWEVNIVLISILTAPLGGSDILSQCTVNSIEDNGLAIKDLKRLDQNSGAENSCLPSDLLKHTKQPTTVELLAPSFQRGREKDTLLHHPFPVKPFTLMLMYQQSFTVSEALCAEGAILLDQWFVGCNATYVVCEGPSVQKIYATFDQCCNTAMGSKSAKEKCLHRLVHLSADLARYTGARVDNPGMVFPHEGASMVTCSADKISYEERRMKVNLAKWLVRRKRRNNQMQPPQLLPLIRKSSNVENGVEDQPPVFFDAKKERKKSEASFVNLSRPLTEKARDTRPGSGPSTRARKTAKRGYVEFRRIDFLGSRRSFEMLKRVKGDNNSNLYELLIPSMRLRVLGIRLLMS</sequence>
<comment type="caution">
    <text evidence="2">The sequence shown here is derived from an EMBL/GenBank/DDBJ whole genome shotgun (WGS) entry which is preliminary data.</text>
</comment>
<name>A0A8X8VX72_SALSN</name>
<protein>
    <submittedName>
        <fullName evidence="2">Uncharacterized protein</fullName>
    </submittedName>
</protein>
<dbReference type="EMBL" id="PNBA02000310">
    <property type="protein sequence ID" value="KAG6384021.1"/>
    <property type="molecule type" value="Genomic_DNA"/>
</dbReference>
<dbReference type="PANTHER" id="PTHR47576">
    <property type="entry name" value="BRCT DOMAIN DNA REPAIR PROTEIN-RELATED"/>
    <property type="match status" value="1"/>
</dbReference>
<evidence type="ECO:0000313" key="3">
    <source>
        <dbReference type="Proteomes" id="UP000298416"/>
    </source>
</evidence>
<dbReference type="Proteomes" id="UP000298416">
    <property type="component" value="Unassembled WGS sequence"/>
</dbReference>
<feature type="region of interest" description="Disordered" evidence="1">
    <location>
        <begin position="278"/>
        <end position="309"/>
    </location>
</feature>
<accession>A0A8X8VX72</accession>
<gene>
    <name evidence="2" type="ORF">SASPL_156186</name>
</gene>
<evidence type="ECO:0000256" key="1">
    <source>
        <dbReference type="SAM" id="MobiDB-lite"/>
    </source>
</evidence>
<reference evidence="2" key="1">
    <citation type="submission" date="2018-01" db="EMBL/GenBank/DDBJ databases">
        <authorList>
            <person name="Mao J.F."/>
        </authorList>
    </citation>
    <scope>NUCLEOTIDE SEQUENCE</scope>
    <source>
        <strain evidence="2">Huo1</strain>
        <tissue evidence="2">Leaf</tissue>
    </source>
</reference>
<reference evidence="2" key="2">
    <citation type="submission" date="2020-08" db="EMBL/GenBank/DDBJ databases">
        <title>Plant Genome Project.</title>
        <authorList>
            <person name="Zhang R.-G."/>
        </authorList>
    </citation>
    <scope>NUCLEOTIDE SEQUENCE</scope>
    <source>
        <strain evidence="2">Huo1</strain>
        <tissue evidence="2">Leaf</tissue>
    </source>
</reference>
<keyword evidence="3" id="KW-1185">Reference proteome</keyword>
<evidence type="ECO:0000313" key="2">
    <source>
        <dbReference type="EMBL" id="KAG6384021.1"/>
    </source>
</evidence>
<proteinExistence type="predicted"/>
<dbReference type="AlphaFoldDB" id="A0A8X8VX72"/>
<dbReference type="PANTHER" id="PTHR47576:SF2">
    <property type="entry name" value="BRCT DOMAIN DNA REPAIR PROTEIN-RELATED"/>
    <property type="match status" value="1"/>
</dbReference>